<evidence type="ECO:0000313" key="2">
    <source>
        <dbReference type="EMBL" id="KAJ7031249.1"/>
    </source>
</evidence>
<evidence type="ECO:0000256" key="1">
    <source>
        <dbReference type="SAM" id="MobiDB-lite"/>
    </source>
</evidence>
<dbReference type="AlphaFoldDB" id="A0AAD6SNR2"/>
<name>A0AAD6SNR2_9AGAR</name>
<accession>A0AAD6SNR2</accession>
<reference evidence="2" key="1">
    <citation type="submission" date="2023-03" db="EMBL/GenBank/DDBJ databases">
        <title>Massive genome expansion in bonnet fungi (Mycena s.s.) driven by repeated elements and novel gene families across ecological guilds.</title>
        <authorList>
            <consortium name="Lawrence Berkeley National Laboratory"/>
            <person name="Harder C.B."/>
            <person name="Miyauchi S."/>
            <person name="Viragh M."/>
            <person name="Kuo A."/>
            <person name="Thoen E."/>
            <person name="Andreopoulos B."/>
            <person name="Lu D."/>
            <person name="Skrede I."/>
            <person name="Drula E."/>
            <person name="Henrissat B."/>
            <person name="Morin E."/>
            <person name="Kohler A."/>
            <person name="Barry K."/>
            <person name="LaButti K."/>
            <person name="Morin E."/>
            <person name="Salamov A."/>
            <person name="Lipzen A."/>
            <person name="Mereny Z."/>
            <person name="Hegedus B."/>
            <person name="Baldrian P."/>
            <person name="Stursova M."/>
            <person name="Weitz H."/>
            <person name="Taylor A."/>
            <person name="Grigoriev I.V."/>
            <person name="Nagy L.G."/>
            <person name="Martin F."/>
            <person name="Kauserud H."/>
        </authorList>
    </citation>
    <scope>NUCLEOTIDE SEQUENCE</scope>
    <source>
        <strain evidence="2">CBHHK200</strain>
    </source>
</reference>
<evidence type="ECO:0000313" key="3">
    <source>
        <dbReference type="Proteomes" id="UP001218188"/>
    </source>
</evidence>
<comment type="caution">
    <text evidence="2">The sequence shown here is derived from an EMBL/GenBank/DDBJ whole genome shotgun (WGS) entry which is preliminary data.</text>
</comment>
<gene>
    <name evidence="2" type="ORF">C8F04DRAFT_1364165</name>
</gene>
<proteinExistence type="predicted"/>
<organism evidence="2 3">
    <name type="scientific">Mycena alexandri</name>
    <dbReference type="NCBI Taxonomy" id="1745969"/>
    <lineage>
        <taxon>Eukaryota</taxon>
        <taxon>Fungi</taxon>
        <taxon>Dikarya</taxon>
        <taxon>Basidiomycota</taxon>
        <taxon>Agaricomycotina</taxon>
        <taxon>Agaricomycetes</taxon>
        <taxon>Agaricomycetidae</taxon>
        <taxon>Agaricales</taxon>
        <taxon>Marasmiineae</taxon>
        <taxon>Mycenaceae</taxon>
        <taxon>Mycena</taxon>
    </lineage>
</organism>
<dbReference type="EMBL" id="JARJCM010000083">
    <property type="protein sequence ID" value="KAJ7031249.1"/>
    <property type="molecule type" value="Genomic_DNA"/>
</dbReference>
<feature type="region of interest" description="Disordered" evidence="1">
    <location>
        <begin position="188"/>
        <end position="218"/>
    </location>
</feature>
<feature type="region of interest" description="Disordered" evidence="1">
    <location>
        <begin position="243"/>
        <end position="273"/>
    </location>
</feature>
<protein>
    <submittedName>
        <fullName evidence="2">Uncharacterized protein</fullName>
    </submittedName>
</protein>
<dbReference type="Proteomes" id="UP001218188">
    <property type="component" value="Unassembled WGS sequence"/>
</dbReference>
<sequence>MISGEYPTSKVLGYIFCTPDPASSPGPQRLRLQPSAYEASTAVSVCVPARLESFRVGLAPRNRYRGTYNREIESNRILPCHPDFVVLRLTKLMTPRNRTQICRLAHAFRRRRASSCTKEKVDSQSAIPLIPSPYFERGNCHVTSTKILLNTLASNGSGSTRSDGRMYGLSLLTKSSWFDSSLPVRHGIRLRNPSRPGIQVDSEKKTKLTRRKQRQETLPDVRTLGSNPEFLIDSAISTKIVPSIEKKNGPSSDEGAGLSQRPLWTSSSNSTSTSNLGLGIFTVHEDEDAFCQPWGFRVSDSISGSETVGLDQRSQIESTRHREQQRTICIHSHIRGMAGWVLLDVVFSFTERFKFTDSSNGKWGCVRRIQGEVKVLLTAACTDCWVLDVRREDALAYKNVFSYLYARSSRHLNSTSNTKAGTVQFEGTQQSNAQQGVKHKESNRLALNLAIRVGASPRQSCIAFVDFVISGFRTVGAAIGRRGLIRKMKKREVRGVLADKLDLWKCEGMDVVWSPKSEIRGRNQGKKDDGAPKCCQREKEICRAPSRHKFQERNGNEA</sequence>
<keyword evidence="3" id="KW-1185">Reference proteome</keyword>